<proteinExistence type="predicted"/>
<organism evidence="1">
    <name type="scientific">viral metagenome</name>
    <dbReference type="NCBI Taxonomy" id="1070528"/>
    <lineage>
        <taxon>unclassified sequences</taxon>
        <taxon>metagenomes</taxon>
        <taxon>organismal metagenomes</taxon>
    </lineage>
</organism>
<protein>
    <recommendedName>
        <fullName evidence="2">GP-PDE domain-containing protein</fullName>
    </recommendedName>
</protein>
<accession>A0A6C0J8U3</accession>
<sequence>MMKIIAHRGNLNGPCPETENTEEAIEVAIENGFDVEIDVWCLDGRLWLGHDRPDRVVDESFLYRNGSRLWIHCKNLTALMILRQDFQCFFHDKDAYTMTSYGVVWGNIDSARHPSMIAVMPELSWDPYPNCYGVCTDFPFKYLSWAKTLQSHLSNSIGIRTGP</sequence>
<dbReference type="GO" id="GO:0006629">
    <property type="term" value="P:lipid metabolic process"/>
    <property type="evidence" value="ECO:0007669"/>
    <property type="project" value="InterPro"/>
</dbReference>
<dbReference type="GO" id="GO:0008081">
    <property type="term" value="F:phosphoric diester hydrolase activity"/>
    <property type="evidence" value="ECO:0007669"/>
    <property type="project" value="InterPro"/>
</dbReference>
<dbReference type="InterPro" id="IPR017946">
    <property type="entry name" value="PLC-like_Pdiesterase_TIM-brl"/>
</dbReference>
<name>A0A6C0J8U3_9ZZZZ</name>
<evidence type="ECO:0008006" key="2">
    <source>
        <dbReference type="Google" id="ProtNLM"/>
    </source>
</evidence>
<dbReference type="AlphaFoldDB" id="A0A6C0J8U3"/>
<dbReference type="SUPFAM" id="SSF51695">
    <property type="entry name" value="PLC-like phosphodiesterases"/>
    <property type="match status" value="1"/>
</dbReference>
<dbReference type="EMBL" id="MN740320">
    <property type="protein sequence ID" value="QHU00034.1"/>
    <property type="molecule type" value="Genomic_DNA"/>
</dbReference>
<dbReference type="Gene3D" id="3.20.20.190">
    <property type="entry name" value="Phosphatidylinositol (PI) phosphodiesterase"/>
    <property type="match status" value="1"/>
</dbReference>
<reference evidence="1" key="1">
    <citation type="journal article" date="2020" name="Nature">
        <title>Giant virus diversity and host interactions through global metagenomics.</title>
        <authorList>
            <person name="Schulz F."/>
            <person name="Roux S."/>
            <person name="Paez-Espino D."/>
            <person name="Jungbluth S."/>
            <person name="Walsh D.A."/>
            <person name="Denef V.J."/>
            <person name="McMahon K.D."/>
            <person name="Konstantinidis K.T."/>
            <person name="Eloe-Fadrosh E.A."/>
            <person name="Kyrpides N.C."/>
            <person name="Woyke T."/>
        </authorList>
    </citation>
    <scope>NUCLEOTIDE SEQUENCE</scope>
    <source>
        <strain evidence="1">GVMAG-M-3300025778-1</strain>
    </source>
</reference>
<evidence type="ECO:0000313" key="1">
    <source>
        <dbReference type="EMBL" id="QHU00034.1"/>
    </source>
</evidence>